<proteinExistence type="predicted"/>
<gene>
    <name evidence="1" type="ORF">CRM22_003069</name>
</gene>
<feature type="non-terminal residue" evidence="1">
    <location>
        <position position="1"/>
    </location>
</feature>
<dbReference type="EMBL" id="SJOL01005211">
    <property type="protein sequence ID" value="TGZ70688.1"/>
    <property type="molecule type" value="Genomic_DNA"/>
</dbReference>
<dbReference type="Proteomes" id="UP000308267">
    <property type="component" value="Unassembled WGS sequence"/>
</dbReference>
<accession>A0A4S2M9A7</accession>
<feature type="non-terminal residue" evidence="1">
    <location>
        <position position="49"/>
    </location>
</feature>
<protein>
    <submittedName>
        <fullName evidence="1">Uncharacterized protein</fullName>
    </submittedName>
</protein>
<reference evidence="1 2" key="1">
    <citation type="journal article" date="2019" name="BMC Genomics">
        <title>New insights from Opisthorchis felineus genome: update on genomics of the epidemiologically important liver flukes.</title>
        <authorList>
            <person name="Ershov N.I."/>
            <person name="Mordvinov V.A."/>
            <person name="Prokhortchouk E.B."/>
            <person name="Pakharukova M.Y."/>
            <person name="Gunbin K.V."/>
            <person name="Ustyantsev K."/>
            <person name="Genaev M.A."/>
            <person name="Blinov A.G."/>
            <person name="Mazur A."/>
            <person name="Boulygina E."/>
            <person name="Tsygankova S."/>
            <person name="Khrameeva E."/>
            <person name="Chekanov N."/>
            <person name="Fan G."/>
            <person name="Xiao A."/>
            <person name="Zhang H."/>
            <person name="Xu X."/>
            <person name="Yang H."/>
            <person name="Solovyev V."/>
            <person name="Lee S.M."/>
            <person name="Liu X."/>
            <person name="Afonnikov D.A."/>
            <person name="Skryabin K.G."/>
        </authorList>
    </citation>
    <scope>NUCLEOTIDE SEQUENCE [LARGE SCALE GENOMIC DNA]</scope>
    <source>
        <strain evidence="1">AK-0245</strain>
        <tissue evidence="1">Whole organism</tissue>
    </source>
</reference>
<comment type="caution">
    <text evidence="1">The sequence shown here is derived from an EMBL/GenBank/DDBJ whole genome shotgun (WGS) entry which is preliminary data.</text>
</comment>
<organism evidence="1 2">
    <name type="scientific">Opisthorchis felineus</name>
    <dbReference type="NCBI Taxonomy" id="147828"/>
    <lineage>
        <taxon>Eukaryota</taxon>
        <taxon>Metazoa</taxon>
        <taxon>Spiralia</taxon>
        <taxon>Lophotrochozoa</taxon>
        <taxon>Platyhelminthes</taxon>
        <taxon>Trematoda</taxon>
        <taxon>Digenea</taxon>
        <taxon>Opisthorchiida</taxon>
        <taxon>Opisthorchiata</taxon>
        <taxon>Opisthorchiidae</taxon>
        <taxon>Opisthorchis</taxon>
    </lineage>
</organism>
<name>A0A4S2M9A7_OPIFE</name>
<dbReference type="AlphaFoldDB" id="A0A4S2M9A7"/>
<evidence type="ECO:0000313" key="1">
    <source>
        <dbReference type="EMBL" id="TGZ70688.1"/>
    </source>
</evidence>
<sequence length="49" mass="5702">QVMGRPQVESNGQHLKVFLFFTELYDWCRTEKKEVFPSTSVPVWNVGVS</sequence>
<keyword evidence="2" id="KW-1185">Reference proteome</keyword>
<evidence type="ECO:0000313" key="2">
    <source>
        <dbReference type="Proteomes" id="UP000308267"/>
    </source>
</evidence>